<dbReference type="PANTHER" id="PTHR43434:SF20">
    <property type="entry name" value="5'-NUCLEOTIDASE"/>
    <property type="match status" value="1"/>
</dbReference>
<dbReference type="Pfam" id="PF13419">
    <property type="entry name" value="HAD_2"/>
    <property type="match status" value="1"/>
</dbReference>
<dbReference type="InterPro" id="IPR023214">
    <property type="entry name" value="HAD_sf"/>
</dbReference>
<dbReference type="AlphaFoldDB" id="A0A1D8KBJ1"/>
<dbReference type="FunFam" id="3.40.50.1000:FF:000022">
    <property type="entry name" value="Phosphoglycolate phosphatase"/>
    <property type="match status" value="1"/>
</dbReference>
<dbReference type="InterPro" id="IPR023198">
    <property type="entry name" value="PGP-like_dom2"/>
</dbReference>
<organism evidence="1 2">
    <name type="scientific">Acidihalobacter aeolianus</name>
    <dbReference type="NCBI Taxonomy" id="2792603"/>
    <lineage>
        <taxon>Bacteria</taxon>
        <taxon>Pseudomonadati</taxon>
        <taxon>Pseudomonadota</taxon>
        <taxon>Gammaproteobacteria</taxon>
        <taxon>Chromatiales</taxon>
        <taxon>Ectothiorhodospiraceae</taxon>
        <taxon>Acidihalobacter</taxon>
    </lineage>
</organism>
<evidence type="ECO:0008006" key="3">
    <source>
        <dbReference type="Google" id="ProtNLM"/>
    </source>
</evidence>
<dbReference type="InterPro" id="IPR041492">
    <property type="entry name" value="HAD_2"/>
</dbReference>
<sequence length="216" mass="23379">MRNVLLDLDGTLVDPRQGFVNSVEYALVRLGVEPPPADRIASHIGPPLGETLALLLGDTHGDRVQDAIGLYRERYVDTGIFETELYPGIPEALHAIAESGARICLATSKPTVYARQILEHCGLASLFHGIYGSELDGTRADKRKLLAHLLEQEDMDPMDAIMVGDRAQDIRAARVNGMASLGVLWGYGSEEELWGAEADGVVAVTTELAISVMRGE</sequence>
<proteinExistence type="predicted"/>
<name>A0A1D8KBJ1_9GAMM</name>
<dbReference type="GO" id="GO:0005829">
    <property type="term" value="C:cytosol"/>
    <property type="evidence" value="ECO:0007669"/>
    <property type="project" value="TreeGrafter"/>
</dbReference>
<reference evidence="1 2" key="1">
    <citation type="submission" date="2016-09" db="EMBL/GenBank/DDBJ databases">
        <title>Acidihalobacter prosperus V6 (DSM14174).</title>
        <authorList>
            <person name="Khaleque H.N."/>
            <person name="Ramsay J.P."/>
            <person name="Murphy R.J.T."/>
            <person name="Kaksonen A.H."/>
            <person name="Boxall N.J."/>
            <person name="Watkin E.L.J."/>
        </authorList>
    </citation>
    <scope>NUCLEOTIDE SEQUENCE [LARGE SCALE GENOMIC DNA]</scope>
    <source>
        <strain evidence="1 2">V6</strain>
    </source>
</reference>
<dbReference type="InterPro" id="IPR036412">
    <property type="entry name" value="HAD-like_sf"/>
</dbReference>
<dbReference type="InterPro" id="IPR050155">
    <property type="entry name" value="HAD-like_hydrolase_sf"/>
</dbReference>
<protein>
    <recommendedName>
        <fullName evidence="3">Phosphoglycolate phosphatase</fullName>
    </recommendedName>
</protein>
<dbReference type="Proteomes" id="UP000095342">
    <property type="component" value="Chromosome"/>
</dbReference>
<dbReference type="PANTHER" id="PTHR43434">
    <property type="entry name" value="PHOSPHOGLYCOLATE PHOSPHATASE"/>
    <property type="match status" value="1"/>
</dbReference>
<dbReference type="GO" id="GO:0016791">
    <property type="term" value="F:phosphatase activity"/>
    <property type="evidence" value="ECO:0007669"/>
    <property type="project" value="UniProtKB-ARBA"/>
</dbReference>
<evidence type="ECO:0000313" key="1">
    <source>
        <dbReference type="EMBL" id="AOV18329.1"/>
    </source>
</evidence>
<dbReference type="GO" id="GO:0004713">
    <property type="term" value="F:protein tyrosine kinase activity"/>
    <property type="evidence" value="ECO:0007669"/>
    <property type="project" value="TreeGrafter"/>
</dbReference>
<dbReference type="Gene3D" id="3.40.50.1000">
    <property type="entry name" value="HAD superfamily/HAD-like"/>
    <property type="match status" value="1"/>
</dbReference>
<dbReference type="EMBL" id="CP017448">
    <property type="protein sequence ID" value="AOV18329.1"/>
    <property type="molecule type" value="Genomic_DNA"/>
</dbReference>
<keyword evidence="2" id="KW-1185">Reference proteome</keyword>
<dbReference type="SUPFAM" id="SSF56784">
    <property type="entry name" value="HAD-like"/>
    <property type="match status" value="1"/>
</dbReference>
<dbReference type="Gene3D" id="1.10.150.240">
    <property type="entry name" value="Putative phosphatase, domain 2"/>
    <property type="match status" value="1"/>
</dbReference>
<dbReference type="KEGG" id="aaeo:BJI67_00445"/>
<gene>
    <name evidence="1" type="ORF">BJI67_00445</name>
</gene>
<evidence type="ECO:0000313" key="2">
    <source>
        <dbReference type="Proteomes" id="UP000095342"/>
    </source>
</evidence>
<accession>A0A1D8KBJ1</accession>